<evidence type="ECO:0008006" key="3">
    <source>
        <dbReference type="Google" id="ProtNLM"/>
    </source>
</evidence>
<evidence type="ECO:0000313" key="2">
    <source>
        <dbReference type="Proteomes" id="UP000219111"/>
    </source>
</evidence>
<dbReference type="RefSeq" id="WP_097070913.1">
    <property type="nucleotide sequence ID" value="NZ_OBMT01000013.1"/>
</dbReference>
<gene>
    <name evidence="1" type="ORF">SAMN05877831_11336</name>
</gene>
<reference evidence="2" key="1">
    <citation type="submission" date="2017-08" db="EMBL/GenBank/DDBJ databases">
        <authorList>
            <person name="Varghese N."/>
            <person name="Submissions S."/>
        </authorList>
    </citation>
    <scope>NUCLEOTIDE SEQUENCE [LARGE SCALE GENOMIC DNA]</scope>
    <source>
        <strain evidence="2">JA276</strain>
    </source>
</reference>
<organism evidence="1 2">
    <name type="scientific">Rhodobacter maris</name>
    <dbReference type="NCBI Taxonomy" id="446682"/>
    <lineage>
        <taxon>Bacteria</taxon>
        <taxon>Pseudomonadati</taxon>
        <taxon>Pseudomonadota</taxon>
        <taxon>Alphaproteobacteria</taxon>
        <taxon>Rhodobacterales</taxon>
        <taxon>Rhodobacter group</taxon>
        <taxon>Rhodobacter</taxon>
    </lineage>
</organism>
<dbReference type="EMBL" id="OBMT01000013">
    <property type="protein sequence ID" value="SOC15183.1"/>
    <property type="molecule type" value="Genomic_DNA"/>
</dbReference>
<proteinExistence type="predicted"/>
<dbReference type="AlphaFoldDB" id="A0A285T1J8"/>
<name>A0A285T1J8_9RHOB</name>
<accession>A0A285T1J8</accession>
<sequence length="317" mass="35832">MTELFLSTRLFPKGKGADAYKITGIAALCDWVVLSDNREPRICIVRKDQCESPRHLFLSMRDPFGALSYFATEVLPRLTRPFVLVSGSEDVTLPRQTDKRWRDYNAAEQAQIATILDHPLLLHWFAENLVDDSRSAMSPLPLGLVNTDSLDRPLAFPSVPPLAERPLRVLCAHRMRQGPQWDARRRVMQWATGPWAEFVTVLHEEVPEPEFLRQVEAHAFVLCVEGGGVDPAPKSWQSMIHGAIPILRRQEGIAGAYSELPVVFVDDWNAGTLTLEKLYFWWREAIAGPHWQGGEGGSANRLSLSFWWQKIESVLPG</sequence>
<protein>
    <recommendedName>
        <fullName evidence="3">Exostosin family protein</fullName>
    </recommendedName>
</protein>
<dbReference type="Proteomes" id="UP000219111">
    <property type="component" value="Unassembled WGS sequence"/>
</dbReference>
<evidence type="ECO:0000313" key="1">
    <source>
        <dbReference type="EMBL" id="SOC15183.1"/>
    </source>
</evidence>
<keyword evidence="2" id="KW-1185">Reference proteome</keyword>